<dbReference type="RefSeq" id="WP_305172620.1">
    <property type="nucleotide sequence ID" value="NZ_JAUUDS010000002.1"/>
</dbReference>
<reference evidence="2 3" key="1">
    <citation type="submission" date="2023-07" db="EMBL/GenBank/DDBJ databases">
        <authorList>
            <person name="Kim M.K."/>
        </authorList>
    </citation>
    <scope>NUCLEOTIDE SEQUENCE [LARGE SCALE GENOMIC DNA]</scope>
    <source>
        <strain evidence="2 3">KR1UV-12</strain>
    </source>
</reference>
<feature type="signal peptide" evidence="1">
    <location>
        <begin position="1"/>
        <end position="29"/>
    </location>
</feature>
<evidence type="ECO:0000313" key="3">
    <source>
        <dbReference type="Proteomes" id="UP001230685"/>
    </source>
</evidence>
<name>A0ABT9EJ63_9SPHN</name>
<keyword evidence="1" id="KW-0732">Signal</keyword>
<dbReference type="EMBL" id="JAUUDS010000002">
    <property type="protein sequence ID" value="MDP1026976.1"/>
    <property type="molecule type" value="Genomic_DNA"/>
</dbReference>
<comment type="caution">
    <text evidence="2">The sequence shown here is derived from an EMBL/GenBank/DDBJ whole genome shotgun (WGS) entry which is preliminary data.</text>
</comment>
<dbReference type="Proteomes" id="UP001230685">
    <property type="component" value="Unassembled WGS sequence"/>
</dbReference>
<accession>A0ABT9EJ63</accession>
<proteinExistence type="predicted"/>
<evidence type="ECO:0000256" key="1">
    <source>
        <dbReference type="SAM" id="SignalP"/>
    </source>
</evidence>
<protein>
    <submittedName>
        <fullName evidence="2">DUF885 family protein</fullName>
    </submittedName>
</protein>
<sequence>MQFRGTLGIVALVVSVPLPGAIASSEVVAASTSPLSQLFAQWRQFAVPPDATVPDYGPAAVGQRLSALKRWQKRLAALDRTGWSKAERIDAQLIAAEMAGMEFELRVLRPWARDPGFYANIWAEQSDVPGHEGPNAPVIDLFRFDYPLSPADAGRLGALLRTVPPMLAQARQTLKDGNARDLWAYAGRALHEQSDNLAQLEAGTLAMRTLEGTKTGTLAGASGATLIPAVRAARAATDAFAAWVAAEAPSKTGPSGVGKADYDWAMRNVHLLPYDWQAQETLLQRELDRAHASLRLEEVRNRDLPPLDPVNDPAAYRRLSVERARRFSDFLVRIGMVPDRPYNHAAIAAQTVPYTPPAQRNFFSQVTARDPLPLYSHFYHWIDLARLKHDPNPDPIRQGPLLFNIWMERSEGFATAVEEIAMQAGLYDDLPRGRELVWIMLANRAARGLASLHVQANQMTLAEAGAFHERWTPRGWAEAKSDLVGFEQLLYLRQPGYGSSYVTGKLQFDHLLARLSDRAQAEGRPFDAAEALQAMTRPGIIPVALIEDEMLAAPR</sequence>
<keyword evidence="3" id="KW-1185">Reference proteome</keyword>
<gene>
    <name evidence="2" type="ORF">Q5H91_07115</name>
</gene>
<evidence type="ECO:0000313" key="2">
    <source>
        <dbReference type="EMBL" id="MDP1026976.1"/>
    </source>
</evidence>
<dbReference type="InterPro" id="IPR010281">
    <property type="entry name" value="DUF885"/>
</dbReference>
<dbReference type="Pfam" id="PF05960">
    <property type="entry name" value="DUF885"/>
    <property type="match status" value="1"/>
</dbReference>
<feature type="chain" id="PRO_5046234556" evidence="1">
    <location>
        <begin position="30"/>
        <end position="555"/>
    </location>
</feature>
<organism evidence="2 3">
    <name type="scientific">Sphingomonas aurea</name>
    <dbReference type="NCBI Taxonomy" id="3063994"/>
    <lineage>
        <taxon>Bacteria</taxon>
        <taxon>Pseudomonadati</taxon>
        <taxon>Pseudomonadota</taxon>
        <taxon>Alphaproteobacteria</taxon>
        <taxon>Sphingomonadales</taxon>
        <taxon>Sphingomonadaceae</taxon>
        <taxon>Sphingomonas</taxon>
    </lineage>
</organism>